<dbReference type="SUPFAM" id="SSF53448">
    <property type="entry name" value="Nucleotide-diphospho-sugar transferases"/>
    <property type="match status" value="1"/>
</dbReference>
<dbReference type="EMBL" id="JAHCTB010000004">
    <property type="protein sequence ID" value="MBT0608441.1"/>
    <property type="molecule type" value="Genomic_DNA"/>
</dbReference>
<dbReference type="Pfam" id="PF00535">
    <property type="entry name" value="Glycos_transf_2"/>
    <property type="match status" value="1"/>
</dbReference>
<sequence>MISIILPNYNHKQFLEQRLESILHQTYQDFEIILLDDASNDGSEKILRKYAVHPKVTQFLINNVNSGGPFKQWKKGIEYAKGNYVWIAESDDYCAPDFLEKSIKRLNEEVGLTYCQSIDVDENNKMISERLQYTNIFQPNIWKDDFTISGTAFIDNYLYFRNVIPNASAVLFKKELVSDDIFDKKLLEMKMAGDWLFWSRICKKTCVSFSREVLNFFRNHENVSRNHNSLPKQRQRILEELHIVQEIDNKRKLPTRQPELINKWFSIHSKWHLFKKSFYAPSRNMIKNIQLFYDFVSFKLKK</sequence>
<evidence type="ECO:0000313" key="3">
    <source>
        <dbReference type="Proteomes" id="UP001297092"/>
    </source>
</evidence>
<comment type="caution">
    <text evidence="2">The sequence shown here is derived from an EMBL/GenBank/DDBJ whole genome shotgun (WGS) entry which is preliminary data.</text>
</comment>
<evidence type="ECO:0000259" key="1">
    <source>
        <dbReference type="Pfam" id="PF00535"/>
    </source>
</evidence>
<feature type="domain" description="Glycosyltransferase 2-like" evidence="1">
    <location>
        <begin position="3"/>
        <end position="161"/>
    </location>
</feature>
<protein>
    <submittedName>
        <fullName evidence="2">Glycosyltransferase family 2 protein</fullName>
    </submittedName>
</protein>
<dbReference type="Gene3D" id="3.90.550.10">
    <property type="entry name" value="Spore Coat Polysaccharide Biosynthesis Protein SpsA, Chain A"/>
    <property type="match status" value="1"/>
</dbReference>
<dbReference type="InterPro" id="IPR029044">
    <property type="entry name" value="Nucleotide-diphossugar_trans"/>
</dbReference>
<accession>A0ABS5S5F7</accession>
<evidence type="ECO:0000313" key="2">
    <source>
        <dbReference type="EMBL" id="MBT0608441.1"/>
    </source>
</evidence>
<name>A0ABS5S5F7_9FLAO</name>
<keyword evidence="3" id="KW-1185">Reference proteome</keyword>
<proteinExistence type="predicted"/>
<dbReference type="PANTHER" id="PTHR22916">
    <property type="entry name" value="GLYCOSYLTRANSFERASE"/>
    <property type="match status" value="1"/>
</dbReference>
<dbReference type="CDD" id="cd00761">
    <property type="entry name" value="Glyco_tranf_GTA_type"/>
    <property type="match status" value="1"/>
</dbReference>
<dbReference type="PANTHER" id="PTHR22916:SF3">
    <property type="entry name" value="UDP-GLCNAC:BETAGAL BETA-1,3-N-ACETYLGLUCOSAMINYLTRANSFERASE-LIKE PROTEIN 1"/>
    <property type="match status" value="1"/>
</dbReference>
<organism evidence="2 3">
    <name type="scientific">Aequorivita echinoideorum</name>
    <dbReference type="NCBI Taxonomy" id="1549647"/>
    <lineage>
        <taxon>Bacteria</taxon>
        <taxon>Pseudomonadati</taxon>
        <taxon>Bacteroidota</taxon>
        <taxon>Flavobacteriia</taxon>
        <taxon>Flavobacteriales</taxon>
        <taxon>Flavobacteriaceae</taxon>
        <taxon>Aequorivita</taxon>
    </lineage>
</organism>
<dbReference type="Proteomes" id="UP001297092">
    <property type="component" value="Unassembled WGS sequence"/>
</dbReference>
<dbReference type="RefSeq" id="WP_214113312.1">
    <property type="nucleotide sequence ID" value="NZ_JAHCTB010000004.1"/>
</dbReference>
<dbReference type="InterPro" id="IPR001173">
    <property type="entry name" value="Glyco_trans_2-like"/>
</dbReference>
<gene>
    <name evidence="2" type="ORF">KIV10_09625</name>
</gene>
<reference evidence="2 3" key="1">
    <citation type="submission" date="2021-05" db="EMBL/GenBank/DDBJ databases">
        <title>Aequorivita echinoideorum JCM 30378 genome.</title>
        <authorList>
            <person name="Zhang H."/>
            <person name="Li C."/>
        </authorList>
    </citation>
    <scope>NUCLEOTIDE SEQUENCE [LARGE SCALE GENOMIC DNA]</scope>
    <source>
        <strain evidence="2 3">JCM30378</strain>
    </source>
</reference>